<dbReference type="Proteomes" id="UP000799770">
    <property type="component" value="Unassembled WGS sequence"/>
</dbReference>
<name>A0A6A5YFE5_9PLEO</name>
<sequence>MNPSATESRTARRRGLMDLPTEIRLKIPEYMLYYEGGITYSSGHKGNYGVTGNLRDYLYGSPSRVLKSVRSIKLDIGWLYVNDLFADLYDGEASGKDRFDAIVLMIQHLPSVKFALDVQDWKPTNWFLGVHDANAWLGVGDALELIVQDAPVPSDGSMRNWHILPPRLDNERLNVIKENLRPQDYIKALKWSEQGISIRYDWEQQKWSFRGDELRCTTEKKRDTFSSIASLCLVSRKLWNETKFILF</sequence>
<dbReference type="AlphaFoldDB" id="A0A6A5YFE5"/>
<organism evidence="1 2">
    <name type="scientific">Lophiotrema nucula</name>
    <dbReference type="NCBI Taxonomy" id="690887"/>
    <lineage>
        <taxon>Eukaryota</taxon>
        <taxon>Fungi</taxon>
        <taxon>Dikarya</taxon>
        <taxon>Ascomycota</taxon>
        <taxon>Pezizomycotina</taxon>
        <taxon>Dothideomycetes</taxon>
        <taxon>Pleosporomycetidae</taxon>
        <taxon>Pleosporales</taxon>
        <taxon>Lophiotremataceae</taxon>
        <taxon>Lophiotrema</taxon>
    </lineage>
</organism>
<keyword evidence="2" id="KW-1185">Reference proteome</keyword>
<evidence type="ECO:0000313" key="1">
    <source>
        <dbReference type="EMBL" id="KAF2105846.1"/>
    </source>
</evidence>
<reference evidence="1" key="1">
    <citation type="journal article" date="2020" name="Stud. Mycol.">
        <title>101 Dothideomycetes genomes: a test case for predicting lifestyles and emergence of pathogens.</title>
        <authorList>
            <person name="Haridas S."/>
            <person name="Albert R."/>
            <person name="Binder M."/>
            <person name="Bloem J."/>
            <person name="Labutti K."/>
            <person name="Salamov A."/>
            <person name="Andreopoulos B."/>
            <person name="Baker S."/>
            <person name="Barry K."/>
            <person name="Bills G."/>
            <person name="Bluhm B."/>
            <person name="Cannon C."/>
            <person name="Castanera R."/>
            <person name="Culley D."/>
            <person name="Daum C."/>
            <person name="Ezra D."/>
            <person name="Gonzalez J."/>
            <person name="Henrissat B."/>
            <person name="Kuo A."/>
            <person name="Liang C."/>
            <person name="Lipzen A."/>
            <person name="Lutzoni F."/>
            <person name="Magnuson J."/>
            <person name="Mondo S."/>
            <person name="Nolan M."/>
            <person name="Ohm R."/>
            <person name="Pangilinan J."/>
            <person name="Park H.-J."/>
            <person name="Ramirez L."/>
            <person name="Alfaro M."/>
            <person name="Sun H."/>
            <person name="Tritt A."/>
            <person name="Yoshinaga Y."/>
            <person name="Zwiers L.-H."/>
            <person name="Turgeon B."/>
            <person name="Goodwin S."/>
            <person name="Spatafora J."/>
            <person name="Crous P."/>
            <person name="Grigoriev I."/>
        </authorList>
    </citation>
    <scope>NUCLEOTIDE SEQUENCE</scope>
    <source>
        <strain evidence="1">CBS 627.86</strain>
    </source>
</reference>
<protein>
    <submittedName>
        <fullName evidence="1">Uncharacterized protein</fullName>
    </submittedName>
</protein>
<accession>A0A6A5YFE5</accession>
<dbReference type="EMBL" id="ML977370">
    <property type="protein sequence ID" value="KAF2105846.1"/>
    <property type="molecule type" value="Genomic_DNA"/>
</dbReference>
<evidence type="ECO:0000313" key="2">
    <source>
        <dbReference type="Proteomes" id="UP000799770"/>
    </source>
</evidence>
<proteinExistence type="predicted"/>
<gene>
    <name evidence="1" type="ORF">BDV96DRAFT_694548</name>
</gene>